<keyword evidence="4" id="KW-1185">Reference proteome</keyword>
<dbReference type="Pfam" id="PF01556">
    <property type="entry name" value="DnaJ_C"/>
    <property type="match status" value="1"/>
</dbReference>
<dbReference type="PANTHER" id="PTHR43096">
    <property type="entry name" value="DNAJ HOMOLOG 1, MITOCHONDRIAL-RELATED"/>
    <property type="match status" value="1"/>
</dbReference>
<keyword evidence="1" id="KW-0143">Chaperone</keyword>
<dbReference type="InterPro" id="IPR018253">
    <property type="entry name" value="DnaJ_domain_CS"/>
</dbReference>
<dbReference type="InterPro" id="IPR002939">
    <property type="entry name" value="DnaJ_C"/>
</dbReference>
<dbReference type="RefSeq" id="WP_264894402.1">
    <property type="nucleotide sequence ID" value="NZ_CP110257.1"/>
</dbReference>
<reference evidence="3" key="1">
    <citation type="submission" date="2022-10" db="EMBL/GenBank/DDBJ databases">
        <title>Complete genome sequence of Schlegelella aquatica LMG 23380.</title>
        <authorList>
            <person name="Musilova J."/>
            <person name="Kourilova X."/>
            <person name="Bezdicek M."/>
            <person name="Hermankova K."/>
            <person name="Obruca S."/>
            <person name="Sedlar K."/>
        </authorList>
    </citation>
    <scope>NUCLEOTIDE SEQUENCE</scope>
    <source>
        <strain evidence="3">LMG 23380</strain>
    </source>
</reference>
<protein>
    <submittedName>
        <fullName evidence="3">DnaJ domain-containing protein</fullName>
    </submittedName>
</protein>
<dbReference type="SMART" id="SM00271">
    <property type="entry name" value="DnaJ"/>
    <property type="match status" value="1"/>
</dbReference>
<dbReference type="Proteomes" id="UP001163266">
    <property type="component" value="Chromosome"/>
</dbReference>
<evidence type="ECO:0000313" key="4">
    <source>
        <dbReference type="Proteomes" id="UP001163266"/>
    </source>
</evidence>
<dbReference type="SUPFAM" id="SSF46565">
    <property type="entry name" value="Chaperone J-domain"/>
    <property type="match status" value="1"/>
</dbReference>
<dbReference type="InterPro" id="IPR008971">
    <property type="entry name" value="HSP40/DnaJ_pept-bd"/>
</dbReference>
<dbReference type="PANTHER" id="PTHR43096:SF52">
    <property type="entry name" value="DNAJ HOMOLOG 1, MITOCHONDRIAL-RELATED"/>
    <property type="match status" value="1"/>
</dbReference>
<evidence type="ECO:0000256" key="1">
    <source>
        <dbReference type="ARBA" id="ARBA00023186"/>
    </source>
</evidence>
<name>A0ABY6MWK3_9BURK</name>
<dbReference type="PRINTS" id="PR00625">
    <property type="entry name" value="JDOMAIN"/>
</dbReference>
<dbReference type="EMBL" id="CP110257">
    <property type="protein sequence ID" value="UZD56399.1"/>
    <property type="molecule type" value="Genomic_DNA"/>
</dbReference>
<dbReference type="Pfam" id="PF00226">
    <property type="entry name" value="DnaJ"/>
    <property type="match status" value="1"/>
</dbReference>
<evidence type="ECO:0000313" key="3">
    <source>
        <dbReference type="EMBL" id="UZD56399.1"/>
    </source>
</evidence>
<dbReference type="Gene3D" id="2.60.260.20">
    <property type="entry name" value="Urease metallochaperone UreE, N-terminal domain"/>
    <property type="match status" value="2"/>
</dbReference>
<proteinExistence type="predicted"/>
<dbReference type="InterPro" id="IPR001623">
    <property type="entry name" value="DnaJ_domain"/>
</dbReference>
<evidence type="ECO:0000259" key="2">
    <source>
        <dbReference type="PROSITE" id="PS50076"/>
    </source>
</evidence>
<dbReference type="InterPro" id="IPR036869">
    <property type="entry name" value="J_dom_sf"/>
</dbReference>
<dbReference type="SUPFAM" id="SSF49493">
    <property type="entry name" value="HSP40/DnaJ peptide-binding domain"/>
    <property type="match status" value="2"/>
</dbReference>
<dbReference type="PROSITE" id="PS50076">
    <property type="entry name" value="DNAJ_2"/>
    <property type="match status" value="1"/>
</dbReference>
<feature type="domain" description="J" evidence="2">
    <location>
        <begin position="5"/>
        <end position="69"/>
    </location>
</feature>
<dbReference type="PROSITE" id="PS00636">
    <property type="entry name" value="DNAJ_1"/>
    <property type="match status" value="1"/>
</dbReference>
<organism evidence="3 4">
    <name type="scientific">Caldimonas aquatica</name>
    <dbReference type="NCBI Taxonomy" id="376175"/>
    <lineage>
        <taxon>Bacteria</taxon>
        <taxon>Pseudomonadati</taxon>
        <taxon>Pseudomonadota</taxon>
        <taxon>Betaproteobacteria</taxon>
        <taxon>Burkholderiales</taxon>
        <taxon>Sphaerotilaceae</taxon>
        <taxon>Caldimonas</taxon>
    </lineage>
</organism>
<sequence>MDFKDYYRILGVDRGADEEDIKRAYRKLARKYHPDVSKEADAEARFKEVAEAYEVLKDPQKRAAYDEVFRRWERGESFHVPPGTDGGYEFRGEGVDLGEDFDPSEFFEAIFGRATRRRGAHFRRSGGGVRGEDHHARVLIDLEDAYRGGVHTITLRMPVLDEHGGVQMRERRLEVALPRGVREGQHLRLAGQGGPGYDGGPAGDLYLEVAFRPHPVFRVDGRDVYFDLPLAPWEAALGAQVDVPTPEGPVKLSVPAGSHGGRKLRLKGKGLPGEPAGDLYAVVSIVQPQPLNEQARQAYRALEAAFPGFDPRAALRGI</sequence>
<dbReference type="Gene3D" id="1.10.287.110">
    <property type="entry name" value="DnaJ domain"/>
    <property type="match status" value="1"/>
</dbReference>
<dbReference type="CDD" id="cd10747">
    <property type="entry name" value="DnaJ_C"/>
    <property type="match status" value="1"/>
</dbReference>
<dbReference type="CDD" id="cd06257">
    <property type="entry name" value="DnaJ"/>
    <property type="match status" value="1"/>
</dbReference>
<gene>
    <name evidence="3" type="ORF">OMP39_07510</name>
</gene>
<accession>A0ABY6MWK3</accession>